<keyword evidence="2" id="KW-1185">Reference proteome</keyword>
<dbReference type="EMBL" id="MU266358">
    <property type="protein sequence ID" value="KAH7928010.1"/>
    <property type="molecule type" value="Genomic_DNA"/>
</dbReference>
<proteinExistence type="predicted"/>
<name>A0ACB8BS80_9AGAM</name>
<evidence type="ECO:0000313" key="2">
    <source>
        <dbReference type="Proteomes" id="UP000790709"/>
    </source>
</evidence>
<comment type="caution">
    <text evidence="1">The sequence shown here is derived from an EMBL/GenBank/DDBJ whole genome shotgun (WGS) entry which is preliminary data.</text>
</comment>
<organism evidence="1 2">
    <name type="scientific">Leucogyrophana mollusca</name>
    <dbReference type="NCBI Taxonomy" id="85980"/>
    <lineage>
        <taxon>Eukaryota</taxon>
        <taxon>Fungi</taxon>
        <taxon>Dikarya</taxon>
        <taxon>Basidiomycota</taxon>
        <taxon>Agaricomycotina</taxon>
        <taxon>Agaricomycetes</taxon>
        <taxon>Agaricomycetidae</taxon>
        <taxon>Boletales</taxon>
        <taxon>Boletales incertae sedis</taxon>
        <taxon>Leucogyrophana</taxon>
    </lineage>
</organism>
<protein>
    <submittedName>
        <fullName evidence="1">Uncharacterized protein</fullName>
    </submittedName>
</protein>
<reference evidence="1" key="1">
    <citation type="journal article" date="2021" name="New Phytol.">
        <title>Evolutionary innovations through gain and loss of genes in the ectomycorrhizal Boletales.</title>
        <authorList>
            <person name="Wu G."/>
            <person name="Miyauchi S."/>
            <person name="Morin E."/>
            <person name="Kuo A."/>
            <person name="Drula E."/>
            <person name="Varga T."/>
            <person name="Kohler A."/>
            <person name="Feng B."/>
            <person name="Cao Y."/>
            <person name="Lipzen A."/>
            <person name="Daum C."/>
            <person name="Hundley H."/>
            <person name="Pangilinan J."/>
            <person name="Johnson J."/>
            <person name="Barry K."/>
            <person name="LaButti K."/>
            <person name="Ng V."/>
            <person name="Ahrendt S."/>
            <person name="Min B."/>
            <person name="Choi I.G."/>
            <person name="Park H."/>
            <person name="Plett J.M."/>
            <person name="Magnuson J."/>
            <person name="Spatafora J.W."/>
            <person name="Nagy L.G."/>
            <person name="Henrissat B."/>
            <person name="Grigoriev I.V."/>
            <person name="Yang Z.L."/>
            <person name="Xu J."/>
            <person name="Martin F.M."/>
        </authorList>
    </citation>
    <scope>NUCLEOTIDE SEQUENCE</scope>
    <source>
        <strain evidence="1">KUC20120723A-06</strain>
    </source>
</reference>
<sequence>MRQTLQVRHHKVRAETFTSCSSIRVAGREIRRRTLRSERPKPKVDHFEVTWDPLSGNLGGSCRWNGALRIQWSFEFLKPQSARPRPVTVSLSQGFFFHVSSFSIVEKGFKEGFRTEQTSENKGKEFSRCWSCKAPAYETEVKEMKKASGGTRGCPNCVVCLSRSPYNDPRPCTLR</sequence>
<evidence type="ECO:0000313" key="1">
    <source>
        <dbReference type="EMBL" id="KAH7928010.1"/>
    </source>
</evidence>
<dbReference type="Proteomes" id="UP000790709">
    <property type="component" value="Unassembled WGS sequence"/>
</dbReference>
<gene>
    <name evidence="1" type="ORF">BV22DRAFT_235293</name>
</gene>
<accession>A0ACB8BS80</accession>